<dbReference type="InterPro" id="IPR036890">
    <property type="entry name" value="HATPase_C_sf"/>
</dbReference>
<dbReference type="AlphaFoldDB" id="A0A833LXF9"/>
<dbReference type="Gene3D" id="3.30.565.10">
    <property type="entry name" value="Histidine kinase-like ATPase, C-terminal domain"/>
    <property type="match status" value="1"/>
</dbReference>
<feature type="domain" description="GAF" evidence="2">
    <location>
        <begin position="379"/>
        <end position="521"/>
    </location>
</feature>
<gene>
    <name evidence="4" type="ORF">F9K24_18970</name>
</gene>
<dbReference type="PANTHER" id="PTHR43156">
    <property type="entry name" value="STAGE II SPORULATION PROTEIN E-RELATED"/>
    <property type="match status" value="1"/>
</dbReference>
<dbReference type="GO" id="GO:0016791">
    <property type="term" value="F:phosphatase activity"/>
    <property type="evidence" value="ECO:0007669"/>
    <property type="project" value="TreeGrafter"/>
</dbReference>
<evidence type="ECO:0000259" key="3">
    <source>
        <dbReference type="SMART" id="SM00331"/>
    </source>
</evidence>
<dbReference type="SUPFAM" id="SSF55781">
    <property type="entry name" value="GAF domain-like"/>
    <property type="match status" value="3"/>
</dbReference>
<dbReference type="Gene3D" id="3.30.450.40">
    <property type="match status" value="3"/>
</dbReference>
<proteinExistence type="predicted"/>
<dbReference type="InterPro" id="IPR003594">
    <property type="entry name" value="HATPase_dom"/>
</dbReference>
<dbReference type="CDD" id="cd16936">
    <property type="entry name" value="HATPase_RsbW-like"/>
    <property type="match status" value="1"/>
</dbReference>
<dbReference type="SUPFAM" id="SSF81606">
    <property type="entry name" value="PP2C-like"/>
    <property type="match status" value="1"/>
</dbReference>
<dbReference type="InterPro" id="IPR003018">
    <property type="entry name" value="GAF"/>
</dbReference>
<feature type="domain" description="PPM-type phosphatase" evidence="3">
    <location>
        <begin position="551"/>
        <end position="770"/>
    </location>
</feature>
<dbReference type="InterPro" id="IPR052016">
    <property type="entry name" value="Bact_Sigma-Reg"/>
</dbReference>
<dbReference type="Proteomes" id="UP000460298">
    <property type="component" value="Unassembled WGS sequence"/>
</dbReference>
<dbReference type="SMART" id="SM00331">
    <property type="entry name" value="PP2C_SIG"/>
    <property type="match status" value="1"/>
</dbReference>
<dbReference type="Pfam" id="PF07228">
    <property type="entry name" value="SpoIIE"/>
    <property type="match status" value="1"/>
</dbReference>
<dbReference type="InterPro" id="IPR036457">
    <property type="entry name" value="PPM-type-like_dom_sf"/>
</dbReference>
<dbReference type="InterPro" id="IPR029016">
    <property type="entry name" value="GAF-like_dom_sf"/>
</dbReference>
<protein>
    <submittedName>
        <fullName evidence="4">SpoIIE family protein phosphatase</fullName>
    </submittedName>
</protein>
<dbReference type="Gene3D" id="3.60.40.10">
    <property type="entry name" value="PPM-type phosphatase domain"/>
    <property type="match status" value="1"/>
</dbReference>
<name>A0A833LXF9_9LEPT</name>
<feature type="domain" description="GAF" evidence="2">
    <location>
        <begin position="204"/>
        <end position="351"/>
    </location>
</feature>
<dbReference type="EMBL" id="WBUI01000027">
    <property type="protein sequence ID" value="KAB2929711.1"/>
    <property type="molecule type" value="Genomic_DNA"/>
</dbReference>
<comment type="caution">
    <text evidence="4">The sequence shown here is derived from an EMBL/GenBank/DDBJ whole genome shotgun (WGS) entry which is preliminary data.</text>
</comment>
<organism evidence="4 5">
    <name type="scientific">Leptonema illini</name>
    <dbReference type="NCBI Taxonomy" id="183"/>
    <lineage>
        <taxon>Bacteria</taxon>
        <taxon>Pseudomonadati</taxon>
        <taxon>Spirochaetota</taxon>
        <taxon>Spirochaetia</taxon>
        <taxon>Leptospirales</taxon>
        <taxon>Leptospiraceae</taxon>
        <taxon>Leptonema</taxon>
    </lineage>
</organism>
<dbReference type="InterPro" id="IPR001932">
    <property type="entry name" value="PPM-type_phosphatase-like_dom"/>
</dbReference>
<evidence type="ECO:0000259" key="2">
    <source>
        <dbReference type="SMART" id="SM00065"/>
    </source>
</evidence>
<evidence type="ECO:0000313" key="5">
    <source>
        <dbReference type="Proteomes" id="UP000460298"/>
    </source>
</evidence>
<accession>A0A833LXF9</accession>
<dbReference type="SMART" id="SM00065">
    <property type="entry name" value="GAF"/>
    <property type="match status" value="2"/>
</dbReference>
<sequence length="912" mass="101860">MNTVLVKSEGRSVIFQWTSNVDRLVHVVLEEAARIGGAEIGVLYRYNREGKLVGSSLPGLAKSESDSGDRKEPDRHRIARHTLKTRSSSVYRAGAELRGRPIGRASAAILLTIPEGDVGVIVLQKAEGVDHFYDNEYYLIRSLAASFALILRGALFLSDGVYLKVENSLMMLLENTHLNQRARESDGRLRAVLEVSNVINSSRQLDEMIEAVLYSAVHVIRAESASLFLIDETTGEMVFDVITGNQTLKGIRIPQGEGIVGLCAREKKPIIVNDAVNDGRVYRSVDEVSRMTTRNLLACPLLIEDECIGVIEVVNTLGRPDFSPGDLEIFSSFSDSVAIALQRRRLIDNIESTNRELERRLRENKCLHRVTATMVEARTVEELFNGVLSVLTDELGVRRASIMLYDAKSDQLNIRSSVGLPIFEDDDVAPRVARHVLEKRVPFYVSDISEHPDLAPYSDNSRYNSGACILIPMIEGQDDAPVGLLSVSDPAQGSFHPDDFRIIVTAVSQIVKGYVSFKLSEEIIDKRAMEKELEITSRLQRDILPSTMPRHDSLEVAASSIMARTMGGDFYDFFMEHPGGRLTALVADVSGKSLPAALFMAVSSSILRTMIRTESDPAVMLRRSNDLLYEESESGMFVTVFLSQFDPERRLLRFASAGHNEMILMHRDGTYEILRSRGAPLGVIPSTDSSYESKELSLEEDDLLVLYTDGVVEAVNSRNEEFGLDRFIEVLRELRERPLSEITGRVYQEIQNFAGGVPQYDDFTLLATRYRSPAEETRLMFPARLDSIPLFVEEVATHLKKSGISGQDLDDMLLVADEVSTNIVSYSFADLPVDDPRFHCVLRAHATGVSMLFIDGGSQYDFDSMRKPDLEENLSGTRKGGFGIFLIRTLMDRCDYSHRDGMNYLYLEKKIG</sequence>
<dbReference type="PANTHER" id="PTHR43156:SF2">
    <property type="entry name" value="STAGE II SPORULATION PROTEIN E"/>
    <property type="match status" value="1"/>
</dbReference>
<reference evidence="4 5" key="1">
    <citation type="submission" date="2019-10" db="EMBL/GenBank/DDBJ databases">
        <title>Extracellular Electron Transfer in a Candidatus Methanoperedens spp. Enrichment Culture.</title>
        <authorList>
            <person name="Berger S."/>
            <person name="Rangel Shaw D."/>
            <person name="Berben T."/>
            <person name="In 'T Zandt M."/>
            <person name="Frank J."/>
            <person name="Reimann J."/>
            <person name="Jetten M.S.M."/>
            <person name="Welte C.U."/>
        </authorList>
    </citation>
    <scope>NUCLEOTIDE SEQUENCE [LARGE SCALE GENOMIC DNA]</scope>
    <source>
        <strain evidence="4">SB12</strain>
    </source>
</reference>
<evidence type="ECO:0000256" key="1">
    <source>
        <dbReference type="ARBA" id="ARBA00022801"/>
    </source>
</evidence>
<evidence type="ECO:0000313" key="4">
    <source>
        <dbReference type="EMBL" id="KAB2929711.1"/>
    </source>
</evidence>
<dbReference type="Pfam" id="PF13581">
    <property type="entry name" value="HATPase_c_2"/>
    <property type="match status" value="1"/>
</dbReference>
<dbReference type="Pfam" id="PF01590">
    <property type="entry name" value="GAF"/>
    <property type="match status" value="2"/>
</dbReference>
<keyword evidence="1" id="KW-0378">Hydrolase</keyword>